<dbReference type="Proteomes" id="UP000187550">
    <property type="component" value="Unassembled WGS sequence"/>
</dbReference>
<proteinExistence type="predicted"/>
<name>A0A1U7PLH2_9BACI</name>
<dbReference type="OrthoDB" id="2402463at2"/>
<dbReference type="InterPro" id="IPR009776">
    <property type="entry name" value="Spore_0_M"/>
</dbReference>
<dbReference type="Pfam" id="PF07070">
    <property type="entry name" value="Spo0M"/>
    <property type="match status" value="1"/>
</dbReference>
<gene>
    <name evidence="1" type="ORF">SAMN05428946_1359</name>
</gene>
<evidence type="ECO:0000313" key="2">
    <source>
        <dbReference type="Proteomes" id="UP000187550"/>
    </source>
</evidence>
<organism evidence="1 2">
    <name type="scientific">Edaphobacillus lindanitolerans</name>
    <dbReference type="NCBI Taxonomy" id="550447"/>
    <lineage>
        <taxon>Bacteria</taxon>
        <taxon>Bacillati</taxon>
        <taxon>Bacillota</taxon>
        <taxon>Bacilli</taxon>
        <taxon>Bacillales</taxon>
        <taxon>Bacillaceae</taxon>
        <taxon>Edaphobacillus</taxon>
    </lineage>
</organism>
<accession>A0A1U7PLH2</accession>
<sequence length="133" mass="14710">MKSFLSKIEIGALVVDTVVDNQMMEEGETLNGTIYIDGGDADEVIDHITLEVLIRPLAHSAERLSDADGRTLTKQSIELVGDVRSKGTRMIPFEIVPDERWEVDTEQSSLMLRTTAHIPGGTDAHDEDQIQYG</sequence>
<dbReference type="AlphaFoldDB" id="A0A1U7PLH2"/>
<dbReference type="STRING" id="550447.SAMN05428946_1359"/>
<protein>
    <submittedName>
        <fullName evidence="1">Sporulation-control protein</fullName>
    </submittedName>
</protein>
<dbReference type="RefSeq" id="WP_076757640.1">
    <property type="nucleotide sequence ID" value="NZ_FTPL01000002.1"/>
</dbReference>
<reference evidence="2" key="1">
    <citation type="submission" date="2017-01" db="EMBL/GenBank/DDBJ databases">
        <authorList>
            <person name="Varghese N."/>
            <person name="Submissions S."/>
        </authorList>
    </citation>
    <scope>NUCLEOTIDE SEQUENCE [LARGE SCALE GENOMIC DNA]</scope>
    <source>
        <strain evidence="2">MNA4</strain>
    </source>
</reference>
<dbReference type="EMBL" id="FTPL01000002">
    <property type="protein sequence ID" value="SIT80917.1"/>
    <property type="molecule type" value="Genomic_DNA"/>
</dbReference>
<keyword evidence="2" id="KW-1185">Reference proteome</keyword>
<evidence type="ECO:0000313" key="1">
    <source>
        <dbReference type="EMBL" id="SIT80917.1"/>
    </source>
</evidence>